<dbReference type="Pfam" id="PF11153">
    <property type="entry name" value="DUF2931"/>
    <property type="match status" value="1"/>
</dbReference>
<name>A0A077ELB9_9FLAO</name>
<dbReference type="KEGG" id="eao:BD94_3498"/>
<protein>
    <submittedName>
        <fullName evidence="1">Uncharacterized protein</fullName>
    </submittedName>
</protein>
<accession>A0A077ELB9</accession>
<organism evidence="1 2">
    <name type="scientific">Elizabethkingia anophelis NUHP1</name>
    <dbReference type="NCBI Taxonomy" id="1338011"/>
    <lineage>
        <taxon>Bacteria</taxon>
        <taxon>Pseudomonadati</taxon>
        <taxon>Bacteroidota</taxon>
        <taxon>Flavobacteriia</taxon>
        <taxon>Flavobacteriales</taxon>
        <taxon>Weeksellaceae</taxon>
        <taxon>Elizabethkingia</taxon>
    </lineage>
</organism>
<sequence>MDFGNAGHGSLTNFDNGWGDQYGALSSGERYKEIPKEVFIHYSSCAENYTYQGTVHLPQDKLKALFQKYDPKKDSYVKLVVGMATGGWIRVWFTTLHQQIEVAKARLKRDSGGVYNIRRMAKCQSLLPSGQI</sequence>
<dbReference type="Proteomes" id="UP000028933">
    <property type="component" value="Chromosome"/>
</dbReference>
<evidence type="ECO:0000313" key="2">
    <source>
        <dbReference type="Proteomes" id="UP000028933"/>
    </source>
</evidence>
<reference evidence="1" key="1">
    <citation type="journal article" date="2013" name="Lancet">
        <title>First case of E anophelis outbreak in an intensive-care unit.</title>
        <authorList>
            <person name="Teo J."/>
            <person name="Tan S.Y."/>
            <person name="Tay M."/>
            <person name="Ding Y."/>
            <person name="Kjelleberg S."/>
            <person name="Givskov M."/>
            <person name="Lin R.T."/>
            <person name="Yang L."/>
        </authorList>
    </citation>
    <scope>NUCLEOTIDE SEQUENCE [LARGE SCALE GENOMIC DNA]</scope>
    <source>
        <strain evidence="1">NUHP1</strain>
    </source>
</reference>
<gene>
    <name evidence="1" type="ORF">BD94_3498</name>
</gene>
<dbReference type="HOGENOM" id="CLU_1913762_0_0_10"/>
<dbReference type="EMBL" id="CP007547">
    <property type="protein sequence ID" value="AIL47273.1"/>
    <property type="molecule type" value="Genomic_DNA"/>
</dbReference>
<proteinExistence type="predicted"/>
<dbReference type="InterPro" id="IPR021326">
    <property type="entry name" value="DUF2931"/>
</dbReference>
<evidence type="ECO:0000313" key="1">
    <source>
        <dbReference type="EMBL" id="AIL47273.1"/>
    </source>
</evidence>
<reference evidence="1" key="2">
    <citation type="journal article" date="2015" name="Genome Biol. Evol.">
        <title>Complete Genome Sequence and Transcriptomic Analysis of the Novel Pathogen Elizabethkingia anophelis in Response to Oxidative Stress.</title>
        <authorList>
            <person name="Li Y."/>
            <person name="Liu Y."/>
            <person name="Chew S.C."/>
            <person name="Tay M."/>
            <person name="Salido M.M."/>
            <person name="Teo J."/>
            <person name="Lauro F.M."/>
            <person name="Givskov M."/>
            <person name="Yang L."/>
        </authorList>
    </citation>
    <scope>NUCLEOTIDE SEQUENCE</scope>
    <source>
        <strain evidence="1">NUHP1</strain>
    </source>
</reference>
<dbReference type="STRING" id="1338011.BD94_3498"/>
<dbReference type="AlphaFoldDB" id="A0A077ELB9"/>